<organism evidence="2">
    <name type="scientific">Megalophaedusa kuninoae</name>
    <dbReference type="NCBI Taxonomy" id="1885760"/>
    <lineage>
        <taxon>Eukaryota</taxon>
        <taxon>Metazoa</taxon>
        <taxon>Spiralia</taxon>
        <taxon>Lophotrochozoa</taxon>
        <taxon>Mollusca</taxon>
        <taxon>Gastropoda</taxon>
        <taxon>Heterobranchia</taxon>
        <taxon>Euthyneura</taxon>
        <taxon>Panpulmonata</taxon>
        <taxon>Eupulmonata</taxon>
        <taxon>Stylommatophora</taxon>
        <taxon>Helicina</taxon>
        <taxon>Clausilioidea</taxon>
        <taxon>Clausiliidae</taxon>
        <taxon>Phaedusinae</taxon>
        <taxon>Megalophaedusa</taxon>
    </lineage>
</organism>
<keyword evidence="1" id="KW-0812">Transmembrane</keyword>
<dbReference type="Gene3D" id="1.10.287.3510">
    <property type="match status" value="1"/>
</dbReference>
<dbReference type="EMBL" id="LC172156">
    <property type="protein sequence ID" value="BBA10844.1"/>
    <property type="molecule type" value="Genomic_DNA"/>
</dbReference>
<sequence length="92" mass="10118">MSLVSLLFFVLLVVISIFFTSKRQFLTALLVLETLVLVSLVLSLIFLSMAGISLFIFILLLTLGVCEAAMALGLLMNYIKLTGSDLINVYLN</sequence>
<accession>A0A224A2F1</accession>
<feature type="transmembrane region" description="Helical" evidence="1">
    <location>
        <begin position="26"/>
        <end position="47"/>
    </location>
</feature>
<keyword evidence="2" id="KW-0496">Mitochondrion</keyword>
<name>A0A224A2F1_9EUPU</name>
<geneLocation type="mitochondrion" evidence="2"/>
<proteinExistence type="predicted"/>
<feature type="transmembrane region" description="Helical" evidence="1">
    <location>
        <begin position="54"/>
        <end position="79"/>
    </location>
</feature>
<evidence type="ECO:0000256" key="1">
    <source>
        <dbReference type="SAM" id="Phobius"/>
    </source>
</evidence>
<gene>
    <name evidence="2" type="primary">ND4L</name>
</gene>
<protein>
    <submittedName>
        <fullName evidence="2">NADH dehydrogenase subunit 4L</fullName>
    </submittedName>
</protein>
<evidence type="ECO:0000313" key="2">
    <source>
        <dbReference type="EMBL" id="BBA10844.1"/>
    </source>
</evidence>
<reference evidence="2" key="1">
    <citation type="journal article" date="2017" name="Zool. J. Linn. Soc.">
        <title>Molecular phylogeny, frequent parallel evolution and new system of Japanese clausiliid land snails (Gastropoda: Stylommatophora).</title>
        <authorList>
            <person name="Motochin R."/>
            <person name="Wang M."/>
            <person name="Ueshima R."/>
        </authorList>
    </citation>
    <scope>NUCLEOTIDE SEQUENCE</scope>
    <source>
        <strain evidence="2">Y357</strain>
        <tissue evidence="2">Muscle</tissue>
    </source>
</reference>
<keyword evidence="1" id="KW-1133">Transmembrane helix</keyword>
<keyword evidence="1" id="KW-0472">Membrane</keyword>
<dbReference type="AlphaFoldDB" id="A0A224A2F1"/>